<protein>
    <submittedName>
        <fullName evidence="1">Serine hydrolase FSH</fullName>
    </submittedName>
</protein>
<organism evidence="1 2">
    <name type="scientific">Hypoxylon rubiginosum</name>
    <dbReference type="NCBI Taxonomy" id="110542"/>
    <lineage>
        <taxon>Eukaryota</taxon>
        <taxon>Fungi</taxon>
        <taxon>Dikarya</taxon>
        <taxon>Ascomycota</taxon>
        <taxon>Pezizomycotina</taxon>
        <taxon>Sordariomycetes</taxon>
        <taxon>Xylariomycetidae</taxon>
        <taxon>Xylariales</taxon>
        <taxon>Hypoxylaceae</taxon>
        <taxon>Hypoxylon</taxon>
    </lineage>
</organism>
<accession>A0ACB9Z1C2</accession>
<gene>
    <name evidence="1" type="ORF">F4820DRAFT_309611</name>
</gene>
<dbReference type="EMBL" id="MU393477">
    <property type="protein sequence ID" value="KAI4865033.1"/>
    <property type="molecule type" value="Genomic_DNA"/>
</dbReference>
<dbReference type="Proteomes" id="UP001497700">
    <property type="component" value="Unassembled WGS sequence"/>
</dbReference>
<evidence type="ECO:0000313" key="1">
    <source>
        <dbReference type="EMBL" id="KAI4865033.1"/>
    </source>
</evidence>
<evidence type="ECO:0000313" key="2">
    <source>
        <dbReference type="Proteomes" id="UP001497700"/>
    </source>
</evidence>
<reference evidence="1 2" key="1">
    <citation type="journal article" date="2022" name="New Phytol.">
        <title>Ecological generalism drives hyperdiversity of secondary metabolite gene clusters in xylarialean endophytes.</title>
        <authorList>
            <person name="Franco M.E.E."/>
            <person name="Wisecaver J.H."/>
            <person name="Arnold A.E."/>
            <person name="Ju Y.M."/>
            <person name="Slot J.C."/>
            <person name="Ahrendt S."/>
            <person name="Moore L.P."/>
            <person name="Eastman K.E."/>
            <person name="Scott K."/>
            <person name="Konkel Z."/>
            <person name="Mondo S.J."/>
            <person name="Kuo A."/>
            <person name="Hayes R.D."/>
            <person name="Haridas S."/>
            <person name="Andreopoulos B."/>
            <person name="Riley R."/>
            <person name="LaButti K."/>
            <person name="Pangilinan J."/>
            <person name="Lipzen A."/>
            <person name="Amirebrahimi M."/>
            <person name="Yan J."/>
            <person name="Adam C."/>
            <person name="Keymanesh K."/>
            <person name="Ng V."/>
            <person name="Louie K."/>
            <person name="Northen T."/>
            <person name="Drula E."/>
            <person name="Henrissat B."/>
            <person name="Hsieh H.M."/>
            <person name="Youens-Clark K."/>
            <person name="Lutzoni F."/>
            <person name="Miadlikowska J."/>
            <person name="Eastwood D.C."/>
            <person name="Hamelin R.C."/>
            <person name="Grigoriev I.V."/>
            <person name="U'Ren J.M."/>
        </authorList>
    </citation>
    <scope>NUCLEOTIDE SEQUENCE [LARGE SCALE GENOMIC DNA]</scope>
    <source>
        <strain evidence="1 2">CBS 119005</strain>
    </source>
</reference>
<keyword evidence="2" id="KW-1185">Reference proteome</keyword>
<proteinExistence type="predicted"/>
<name>A0ACB9Z1C2_9PEZI</name>
<keyword evidence="1" id="KW-0378">Hydrolase</keyword>
<sequence>MAQAAVDQKLPAILCLHGHGTNGAIFRHQARNITRALQSRFRFVFAESPIETPQPGIGVLPYFADAKPYRRWHHDAHAVGSFDVTAEDIARERQLVRDTLAAHVERHQPVGVMAFSQGTRVAAALCLDPELGGGIRFAILICGFAGVLPLDGSDSGLESRVLDLPSVQAQGVSDPWAAKAAKLAEKSCFDPALARTIKFRGGHDVPVAMGDVVKITNEIFAVYESLSAS</sequence>
<comment type="caution">
    <text evidence="1">The sequence shown here is derived from an EMBL/GenBank/DDBJ whole genome shotgun (WGS) entry which is preliminary data.</text>
</comment>